<gene>
    <name evidence="1" type="ORF">BD410DRAFT_296522</name>
</gene>
<organism evidence="1 2">
    <name type="scientific">Rickenella mellea</name>
    <dbReference type="NCBI Taxonomy" id="50990"/>
    <lineage>
        <taxon>Eukaryota</taxon>
        <taxon>Fungi</taxon>
        <taxon>Dikarya</taxon>
        <taxon>Basidiomycota</taxon>
        <taxon>Agaricomycotina</taxon>
        <taxon>Agaricomycetes</taxon>
        <taxon>Hymenochaetales</taxon>
        <taxon>Rickenellaceae</taxon>
        <taxon>Rickenella</taxon>
    </lineage>
</organism>
<accession>A0A4Y7Q424</accession>
<name>A0A4Y7Q424_9AGAM</name>
<keyword evidence="2" id="KW-1185">Reference proteome</keyword>
<reference evidence="1 2" key="1">
    <citation type="submission" date="2018-06" db="EMBL/GenBank/DDBJ databases">
        <title>A transcriptomic atlas of mushroom development highlights an independent origin of complex multicellularity.</title>
        <authorList>
            <consortium name="DOE Joint Genome Institute"/>
            <person name="Krizsan K."/>
            <person name="Almasi E."/>
            <person name="Merenyi Z."/>
            <person name="Sahu N."/>
            <person name="Viragh M."/>
            <person name="Koszo T."/>
            <person name="Mondo S."/>
            <person name="Kiss B."/>
            <person name="Balint B."/>
            <person name="Kues U."/>
            <person name="Barry K."/>
            <person name="Hegedus J.C."/>
            <person name="Henrissat B."/>
            <person name="Johnson J."/>
            <person name="Lipzen A."/>
            <person name="Ohm R."/>
            <person name="Nagy I."/>
            <person name="Pangilinan J."/>
            <person name="Yan J."/>
            <person name="Xiong Y."/>
            <person name="Grigoriev I.V."/>
            <person name="Hibbett D.S."/>
            <person name="Nagy L.G."/>
        </authorList>
    </citation>
    <scope>NUCLEOTIDE SEQUENCE [LARGE SCALE GENOMIC DNA]</scope>
    <source>
        <strain evidence="1 2">SZMC22713</strain>
    </source>
</reference>
<evidence type="ECO:0000313" key="2">
    <source>
        <dbReference type="Proteomes" id="UP000294933"/>
    </source>
</evidence>
<dbReference type="VEuPathDB" id="FungiDB:BD410DRAFT_296522"/>
<protein>
    <submittedName>
        <fullName evidence="1">Uncharacterized protein</fullName>
    </submittedName>
</protein>
<dbReference type="Proteomes" id="UP000294933">
    <property type="component" value="Unassembled WGS sequence"/>
</dbReference>
<dbReference type="EMBL" id="ML170180">
    <property type="protein sequence ID" value="TDL21560.1"/>
    <property type="molecule type" value="Genomic_DNA"/>
</dbReference>
<dbReference type="AlphaFoldDB" id="A0A4Y7Q424"/>
<evidence type="ECO:0000313" key="1">
    <source>
        <dbReference type="EMBL" id="TDL21560.1"/>
    </source>
</evidence>
<sequence>MMFLALIDSWAASFPSYDHLRPGRERFRVVNFLKHQAKYETISNGRPTSPSSCVAKIFTLWRKFHRGALPHSDYRQTQDLHSVNFSLQQQSSFISPHFFGRTNCLSVIP</sequence>
<proteinExistence type="predicted"/>